<evidence type="ECO:0000313" key="1">
    <source>
        <dbReference type="EMBL" id="AUG51455.1"/>
    </source>
</evidence>
<gene>
    <name evidence="2" type="ORF">COO20_24385</name>
    <name evidence="1" type="ORF">CSC3H3_01045</name>
</gene>
<protein>
    <submittedName>
        <fullName evidence="2">Formate dehydrogenase</fullName>
    </submittedName>
</protein>
<reference evidence="2 4" key="1">
    <citation type="submission" date="2017-09" db="EMBL/GenBank/DDBJ databases">
        <title>Biodiversity and function of Thalassospira species in the particle-attached aromatic-hydrocarbon-degrading consortia from the surface seawater of the South China Sea.</title>
        <authorList>
            <person name="Dong C."/>
            <person name="Liu R."/>
            <person name="Shao Z."/>
        </authorList>
    </citation>
    <scope>NUCLEOTIDE SEQUENCE [LARGE SCALE GENOMIC DNA]</scope>
    <source>
        <strain evidence="2 4">CSC1P2</strain>
    </source>
</reference>
<dbReference type="RefSeq" id="WP_101271345.1">
    <property type="nucleotide sequence ID" value="NZ_CP024199.1"/>
</dbReference>
<keyword evidence="3" id="KW-1185">Reference proteome</keyword>
<name>A0A2N3KCV0_9PROT</name>
<sequence>MKSEKLVYMANQIATFFKSQPAETAVPGISGHINDFWEPRMRSALFAHIEKGGDGLDPLVLAAAPHIRKVKEPA</sequence>
<evidence type="ECO:0000313" key="4">
    <source>
        <dbReference type="Proteomes" id="UP000233597"/>
    </source>
</evidence>
<dbReference type="EMBL" id="NWTK01000023">
    <property type="protein sequence ID" value="PKR48407.1"/>
    <property type="molecule type" value="Genomic_DNA"/>
</dbReference>
<dbReference type="AlphaFoldDB" id="A0A2N3KCV0"/>
<reference evidence="1 3" key="2">
    <citation type="submission" date="2017-10" db="EMBL/GenBank/DDBJ databases">
        <title>Biodiversity and function of Thalassospira species in the particle-attached aromatic-hydrocarbon-degrading consortia from the surface seawater of the China South Sea.</title>
        <authorList>
            <person name="Dong C."/>
            <person name="Liu R."/>
            <person name="Shao Z."/>
        </authorList>
    </citation>
    <scope>NUCLEOTIDE SEQUENCE [LARGE SCALE GENOMIC DNA]</scope>
    <source>
        <strain evidence="1 3">CSC3H3</strain>
    </source>
</reference>
<evidence type="ECO:0000313" key="2">
    <source>
        <dbReference type="EMBL" id="PKR48407.1"/>
    </source>
</evidence>
<dbReference type="KEGG" id="thac:CSC3H3_01045"/>
<dbReference type="InterPro" id="IPR021074">
    <property type="entry name" value="Formate_DH_dsu"/>
</dbReference>
<dbReference type="Proteomes" id="UP000233597">
    <property type="component" value="Unassembled WGS sequence"/>
</dbReference>
<proteinExistence type="predicted"/>
<dbReference type="OrthoDB" id="7409377at2"/>
<evidence type="ECO:0000313" key="3">
    <source>
        <dbReference type="Proteomes" id="UP000233458"/>
    </source>
</evidence>
<dbReference type="EMBL" id="CP024199">
    <property type="protein sequence ID" value="AUG51455.1"/>
    <property type="molecule type" value="Genomic_DNA"/>
</dbReference>
<dbReference type="Pfam" id="PF11390">
    <property type="entry name" value="FdsD"/>
    <property type="match status" value="1"/>
</dbReference>
<dbReference type="Proteomes" id="UP000233458">
    <property type="component" value="Chromosome"/>
</dbReference>
<organism evidence="2 4">
    <name type="scientific">Thalassospira marina</name>
    <dbReference type="NCBI Taxonomy" id="2048283"/>
    <lineage>
        <taxon>Bacteria</taxon>
        <taxon>Pseudomonadati</taxon>
        <taxon>Pseudomonadota</taxon>
        <taxon>Alphaproteobacteria</taxon>
        <taxon>Rhodospirillales</taxon>
        <taxon>Thalassospiraceae</taxon>
        <taxon>Thalassospira</taxon>
    </lineage>
</organism>
<accession>A0A2N3KCV0</accession>